<evidence type="ECO:0000256" key="1">
    <source>
        <dbReference type="SAM" id="MobiDB-lite"/>
    </source>
</evidence>
<dbReference type="Proteomes" id="UP001221898">
    <property type="component" value="Unassembled WGS sequence"/>
</dbReference>
<organism evidence="2 3">
    <name type="scientific">Aldrovandia affinis</name>
    <dbReference type="NCBI Taxonomy" id="143900"/>
    <lineage>
        <taxon>Eukaryota</taxon>
        <taxon>Metazoa</taxon>
        <taxon>Chordata</taxon>
        <taxon>Craniata</taxon>
        <taxon>Vertebrata</taxon>
        <taxon>Euteleostomi</taxon>
        <taxon>Actinopterygii</taxon>
        <taxon>Neopterygii</taxon>
        <taxon>Teleostei</taxon>
        <taxon>Notacanthiformes</taxon>
        <taxon>Halosauridae</taxon>
        <taxon>Aldrovandia</taxon>
    </lineage>
</organism>
<accession>A0AAD7WTF8</accession>
<protein>
    <submittedName>
        <fullName evidence="2">Uncharacterized protein</fullName>
    </submittedName>
</protein>
<dbReference type="AlphaFoldDB" id="A0AAD7WTF8"/>
<proteinExistence type="predicted"/>
<evidence type="ECO:0000313" key="3">
    <source>
        <dbReference type="Proteomes" id="UP001221898"/>
    </source>
</evidence>
<keyword evidence="3" id="KW-1185">Reference proteome</keyword>
<evidence type="ECO:0000313" key="2">
    <source>
        <dbReference type="EMBL" id="KAJ8408433.1"/>
    </source>
</evidence>
<gene>
    <name evidence="2" type="ORF">AAFF_G00258470</name>
</gene>
<feature type="compositionally biased region" description="Basic and acidic residues" evidence="1">
    <location>
        <begin position="30"/>
        <end position="40"/>
    </location>
</feature>
<sequence length="120" mass="12547">MVQAVFGFRIPLTALPGTIRNTGGKAQGEGGREPGDEHAKHGLHTAASPGRGGSEVFPLMHVRRVTPGKPPPTLPPAHLISPGKSYPKLSPMCAAPDCSRPAEMQPVTRAAHEHGYCASV</sequence>
<name>A0AAD7WTF8_9TELE</name>
<dbReference type="EMBL" id="JAINUG010000035">
    <property type="protein sequence ID" value="KAJ8408433.1"/>
    <property type="molecule type" value="Genomic_DNA"/>
</dbReference>
<comment type="caution">
    <text evidence="2">The sequence shown here is derived from an EMBL/GenBank/DDBJ whole genome shotgun (WGS) entry which is preliminary data.</text>
</comment>
<feature type="region of interest" description="Disordered" evidence="1">
    <location>
        <begin position="16"/>
        <end position="54"/>
    </location>
</feature>
<reference evidence="2" key="1">
    <citation type="journal article" date="2023" name="Science">
        <title>Genome structures resolve the early diversification of teleost fishes.</title>
        <authorList>
            <person name="Parey E."/>
            <person name="Louis A."/>
            <person name="Montfort J."/>
            <person name="Bouchez O."/>
            <person name="Roques C."/>
            <person name="Iampietro C."/>
            <person name="Lluch J."/>
            <person name="Castinel A."/>
            <person name="Donnadieu C."/>
            <person name="Desvignes T."/>
            <person name="Floi Bucao C."/>
            <person name="Jouanno E."/>
            <person name="Wen M."/>
            <person name="Mejri S."/>
            <person name="Dirks R."/>
            <person name="Jansen H."/>
            <person name="Henkel C."/>
            <person name="Chen W.J."/>
            <person name="Zahm M."/>
            <person name="Cabau C."/>
            <person name="Klopp C."/>
            <person name="Thompson A.W."/>
            <person name="Robinson-Rechavi M."/>
            <person name="Braasch I."/>
            <person name="Lecointre G."/>
            <person name="Bobe J."/>
            <person name="Postlethwait J.H."/>
            <person name="Berthelot C."/>
            <person name="Roest Crollius H."/>
            <person name="Guiguen Y."/>
        </authorList>
    </citation>
    <scope>NUCLEOTIDE SEQUENCE</scope>
    <source>
        <strain evidence="2">NC1722</strain>
    </source>
</reference>